<evidence type="ECO:0000256" key="2">
    <source>
        <dbReference type="SAM" id="Coils"/>
    </source>
</evidence>
<feature type="region of interest" description="Disordered" evidence="3">
    <location>
        <begin position="1"/>
        <end position="50"/>
    </location>
</feature>
<protein>
    <recommendedName>
        <fullName evidence="4">C2H2-type domain-containing protein</fullName>
    </recommendedName>
</protein>
<dbReference type="Proteomes" id="UP001323405">
    <property type="component" value="Unassembled WGS sequence"/>
</dbReference>
<comment type="caution">
    <text evidence="5">The sequence shown here is derived from an EMBL/GenBank/DDBJ whole genome shotgun (WGS) entry which is preliminary data.</text>
</comment>
<sequence length="558" mass="61246">MESPSSVITGISELPCSDIISPQTSSPPSLSPRSLSSKHIHAGYSSNEEKDVDFECRIQVLESTVKQQQSVLKKQEEQIKAFEERLQFLRHRRSFKKALADLFLGSSSSSSQKSRSRSQSSVETDSEEGQLINNWKDAQVSPRSDGHQKTHSQGLPSSPDQHVVEIYSHPTKHNTSPPELMNTEKVSPVEMMDTASPVEMSAERRRTLAPRPPLEKMPELRFGSQSRVMDARPQFLASSSVSPSTSSGFINSPFASNSHISPTSSCTPLAIVPTWSSMCDSRHHSTIQGACESPGDGAWPKSQPSQTINARNFSPASSQYIELDSSHMVSSGVPTSQSTSYFATSSPNSQQVTASESALMIHCPFSGAYGNSDIWQESPILRPMPFLDPGEHIWNSPTTHGEANIMNSFPAVFTDAGGGYSTEESRSTDGSPVETVYGQSPVLSCEPCGFYPIAGPDQRKKLEKHKKTIKHSRKTGKGIVDRFACDHCASTYNRRDNLVQHQKSHFQGTLAEVDFASATAFNEEVINLGHGMESMPLGVERPKKRRRRSLLMSPRSGE</sequence>
<dbReference type="EMBL" id="JAFFHA010000004">
    <property type="protein sequence ID" value="KAK4656718.1"/>
    <property type="molecule type" value="Genomic_DNA"/>
</dbReference>
<keyword evidence="6" id="KW-1185">Reference proteome</keyword>
<evidence type="ECO:0000313" key="6">
    <source>
        <dbReference type="Proteomes" id="UP001323405"/>
    </source>
</evidence>
<feature type="compositionally biased region" description="Polar residues" evidence="3">
    <location>
        <begin position="151"/>
        <end position="160"/>
    </location>
</feature>
<feature type="region of interest" description="Disordered" evidence="3">
    <location>
        <begin position="535"/>
        <end position="558"/>
    </location>
</feature>
<feature type="region of interest" description="Disordered" evidence="3">
    <location>
        <begin position="106"/>
        <end position="161"/>
    </location>
</feature>
<feature type="domain" description="C2H2-type" evidence="4">
    <location>
        <begin position="483"/>
        <end position="505"/>
    </location>
</feature>
<dbReference type="PROSITE" id="PS00028">
    <property type="entry name" value="ZINC_FINGER_C2H2_1"/>
    <property type="match status" value="1"/>
</dbReference>
<reference evidence="5 6" key="1">
    <citation type="journal article" date="2023" name="bioRxiv">
        <title>High-quality genome assemblies of four members of thePodospora anserinaspecies complex.</title>
        <authorList>
            <person name="Ament-Velasquez S.L."/>
            <person name="Vogan A.A."/>
            <person name="Wallerman O."/>
            <person name="Hartmann F."/>
            <person name="Gautier V."/>
            <person name="Silar P."/>
            <person name="Giraud T."/>
            <person name="Johannesson H."/>
        </authorList>
    </citation>
    <scope>NUCLEOTIDE SEQUENCE [LARGE SCALE GENOMIC DNA]</scope>
    <source>
        <strain evidence="5 6">CBS 415.72m</strain>
    </source>
</reference>
<proteinExistence type="predicted"/>
<dbReference type="Gene3D" id="3.30.160.60">
    <property type="entry name" value="Classic Zinc Finger"/>
    <property type="match status" value="1"/>
</dbReference>
<feature type="compositionally biased region" description="Low complexity" evidence="3">
    <location>
        <begin position="106"/>
        <end position="121"/>
    </location>
</feature>
<keyword evidence="1" id="KW-0862">Zinc</keyword>
<evidence type="ECO:0000256" key="1">
    <source>
        <dbReference type="PROSITE-ProRule" id="PRU00042"/>
    </source>
</evidence>
<dbReference type="RefSeq" id="XP_062745693.1">
    <property type="nucleotide sequence ID" value="XM_062887574.1"/>
</dbReference>
<organism evidence="5 6">
    <name type="scientific">Podospora pseudocomata</name>
    <dbReference type="NCBI Taxonomy" id="2093779"/>
    <lineage>
        <taxon>Eukaryota</taxon>
        <taxon>Fungi</taxon>
        <taxon>Dikarya</taxon>
        <taxon>Ascomycota</taxon>
        <taxon>Pezizomycotina</taxon>
        <taxon>Sordariomycetes</taxon>
        <taxon>Sordariomycetidae</taxon>
        <taxon>Sordariales</taxon>
        <taxon>Podosporaceae</taxon>
        <taxon>Podospora</taxon>
    </lineage>
</organism>
<keyword evidence="1" id="KW-0863">Zinc-finger</keyword>
<feature type="region of interest" description="Disordered" evidence="3">
    <location>
        <begin position="416"/>
        <end position="435"/>
    </location>
</feature>
<keyword evidence="2" id="KW-0175">Coiled coil</keyword>
<accession>A0ABR0GLU7</accession>
<keyword evidence="1" id="KW-0479">Metal-binding</keyword>
<evidence type="ECO:0000313" key="5">
    <source>
        <dbReference type="EMBL" id="KAK4656718.1"/>
    </source>
</evidence>
<dbReference type="InterPro" id="IPR013087">
    <property type="entry name" value="Znf_C2H2_type"/>
</dbReference>
<name>A0ABR0GLU7_9PEZI</name>
<evidence type="ECO:0000256" key="3">
    <source>
        <dbReference type="SAM" id="MobiDB-lite"/>
    </source>
</evidence>
<dbReference type="GeneID" id="87907481"/>
<gene>
    <name evidence="5" type="ORF">QC762_206730</name>
</gene>
<feature type="compositionally biased region" description="Low complexity" evidence="3">
    <location>
        <begin position="21"/>
        <end position="35"/>
    </location>
</feature>
<evidence type="ECO:0000259" key="4">
    <source>
        <dbReference type="PROSITE" id="PS50157"/>
    </source>
</evidence>
<feature type="coiled-coil region" evidence="2">
    <location>
        <begin position="58"/>
        <end position="92"/>
    </location>
</feature>
<dbReference type="PROSITE" id="PS50157">
    <property type="entry name" value="ZINC_FINGER_C2H2_2"/>
    <property type="match status" value="1"/>
</dbReference>